<evidence type="ECO:0000313" key="1">
    <source>
        <dbReference type="EMBL" id="EER14025.1"/>
    </source>
</evidence>
<gene>
    <name evidence="1" type="ORF">Pmar_PMAR005470</name>
</gene>
<reference evidence="1 2" key="1">
    <citation type="submission" date="2008-07" db="EMBL/GenBank/DDBJ databases">
        <authorList>
            <person name="El-Sayed N."/>
            <person name="Caler E."/>
            <person name="Inman J."/>
            <person name="Amedeo P."/>
            <person name="Hass B."/>
            <person name="Wortman J."/>
        </authorList>
    </citation>
    <scope>NUCLEOTIDE SEQUENCE [LARGE SCALE GENOMIC DNA]</scope>
    <source>
        <strain evidence="2">ATCC 50983 / TXsc</strain>
    </source>
</reference>
<dbReference type="InParanoid" id="C5KND1"/>
<accession>C5KND1</accession>
<proteinExistence type="predicted"/>
<name>C5KND1_PERM5</name>
<dbReference type="RefSeq" id="XP_002782230.1">
    <property type="nucleotide sequence ID" value="XM_002782184.1"/>
</dbReference>
<evidence type="ECO:0000313" key="2">
    <source>
        <dbReference type="Proteomes" id="UP000007800"/>
    </source>
</evidence>
<organism evidence="2">
    <name type="scientific">Perkinsus marinus (strain ATCC 50983 / TXsc)</name>
    <dbReference type="NCBI Taxonomy" id="423536"/>
    <lineage>
        <taxon>Eukaryota</taxon>
        <taxon>Sar</taxon>
        <taxon>Alveolata</taxon>
        <taxon>Perkinsozoa</taxon>
        <taxon>Perkinsea</taxon>
        <taxon>Perkinsida</taxon>
        <taxon>Perkinsidae</taxon>
        <taxon>Perkinsus</taxon>
    </lineage>
</organism>
<dbReference type="InterPro" id="IPR021109">
    <property type="entry name" value="Peptidase_aspartic_dom_sf"/>
</dbReference>
<dbReference type="GO" id="GO:0006508">
    <property type="term" value="P:proteolysis"/>
    <property type="evidence" value="ECO:0007669"/>
    <property type="project" value="InterPro"/>
</dbReference>
<dbReference type="OrthoDB" id="10498100at2759"/>
<sequence length="61" mass="6203">MAMVIGDVGIEGETIAALFDTGAELSLVTISTLERLGRNGAIDTTVTPPIVVADGGSVYSH</sequence>
<evidence type="ECO:0008006" key="3">
    <source>
        <dbReference type="Google" id="ProtNLM"/>
    </source>
</evidence>
<dbReference type="PROSITE" id="PS00141">
    <property type="entry name" value="ASP_PROTEASE"/>
    <property type="match status" value="1"/>
</dbReference>
<keyword evidence="2" id="KW-1185">Reference proteome</keyword>
<dbReference type="InterPro" id="IPR001969">
    <property type="entry name" value="Aspartic_peptidase_AS"/>
</dbReference>
<dbReference type="Proteomes" id="UP000007800">
    <property type="component" value="Unassembled WGS sequence"/>
</dbReference>
<dbReference type="SUPFAM" id="SSF50630">
    <property type="entry name" value="Acid proteases"/>
    <property type="match status" value="1"/>
</dbReference>
<protein>
    <recommendedName>
        <fullName evidence="3">Peptidase A2 domain-containing protein</fullName>
    </recommendedName>
</protein>
<dbReference type="GO" id="GO:0004190">
    <property type="term" value="F:aspartic-type endopeptidase activity"/>
    <property type="evidence" value="ECO:0007669"/>
    <property type="project" value="InterPro"/>
</dbReference>
<dbReference type="AlphaFoldDB" id="C5KND1"/>
<dbReference type="GeneID" id="9059818"/>
<dbReference type="EMBL" id="GG674598">
    <property type="protein sequence ID" value="EER14025.1"/>
    <property type="molecule type" value="Genomic_DNA"/>
</dbReference>
<dbReference type="Gene3D" id="2.40.70.10">
    <property type="entry name" value="Acid Proteases"/>
    <property type="match status" value="1"/>
</dbReference>